<keyword evidence="1" id="KW-0812">Transmembrane</keyword>
<protein>
    <submittedName>
        <fullName evidence="2">Uncharacterized protein</fullName>
    </submittedName>
</protein>
<reference evidence="2 3" key="1">
    <citation type="journal article" date="2024" name="Plant Biotechnol. J.">
        <title>Dendrobium thyrsiflorum genome and its molecular insights into genes involved in important horticultural traits.</title>
        <authorList>
            <person name="Chen B."/>
            <person name="Wang J.Y."/>
            <person name="Zheng P.J."/>
            <person name="Li K.L."/>
            <person name="Liang Y.M."/>
            <person name="Chen X.F."/>
            <person name="Zhang C."/>
            <person name="Zhao X."/>
            <person name="He X."/>
            <person name="Zhang G.Q."/>
            <person name="Liu Z.J."/>
            <person name="Xu Q."/>
        </authorList>
    </citation>
    <scope>NUCLEOTIDE SEQUENCE [LARGE SCALE GENOMIC DNA]</scope>
    <source>
        <strain evidence="2">GZMU011</strain>
    </source>
</reference>
<dbReference type="Proteomes" id="UP001552299">
    <property type="component" value="Unassembled WGS sequence"/>
</dbReference>
<comment type="caution">
    <text evidence="2">The sequence shown here is derived from an EMBL/GenBank/DDBJ whole genome shotgun (WGS) entry which is preliminary data.</text>
</comment>
<evidence type="ECO:0000313" key="3">
    <source>
        <dbReference type="Proteomes" id="UP001552299"/>
    </source>
</evidence>
<feature type="transmembrane region" description="Helical" evidence="1">
    <location>
        <begin position="26"/>
        <end position="45"/>
    </location>
</feature>
<proteinExistence type="predicted"/>
<keyword evidence="3" id="KW-1185">Reference proteome</keyword>
<evidence type="ECO:0000313" key="2">
    <source>
        <dbReference type="EMBL" id="KAL0923395.1"/>
    </source>
</evidence>
<evidence type="ECO:0000256" key="1">
    <source>
        <dbReference type="SAM" id="Phobius"/>
    </source>
</evidence>
<accession>A0ABD0VEM4</accession>
<gene>
    <name evidence="2" type="ORF">M5K25_007451</name>
</gene>
<sequence length="119" mass="13040">MVPKISPSNFHMPSILAANTPSSIQFLPFVILLFIVFLCIPVILLRELFQLLSSVRSSETGGGVSSVVPHQRNDVGSNVEETPNEDTVTILCMLNVEETPNEATVTVLWEATFLNILLS</sequence>
<keyword evidence="1" id="KW-0472">Membrane</keyword>
<dbReference type="AlphaFoldDB" id="A0ABD0VEM4"/>
<keyword evidence="1" id="KW-1133">Transmembrane helix</keyword>
<organism evidence="2 3">
    <name type="scientific">Dendrobium thyrsiflorum</name>
    <name type="common">Pinecone-like raceme dendrobium</name>
    <name type="synonym">Orchid</name>
    <dbReference type="NCBI Taxonomy" id="117978"/>
    <lineage>
        <taxon>Eukaryota</taxon>
        <taxon>Viridiplantae</taxon>
        <taxon>Streptophyta</taxon>
        <taxon>Embryophyta</taxon>
        <taxon>Tracheophyta</taxon>
        <taxon>Spermatophyta</taxon>
        <taxon>Magnoliopsida</taxon>
        <taxon>Liliopsida</taxon>
        <taxon>Asparagales</taxon>
        <taxon>Orchidaceae</taxon>
        <taxon>Epidendroideae</taxon>
        <taxon>Malaxideae</taxon>
        <taxon>Dendrobiinae</taxon>
        <taxon>Dendrobium</taxon>
    </lineage>
</organism>
<name>A0ABD0VEM4_DENTH</name>
<dbReference type="EMBL" id="JANQDX010000006">
    <property type="protein sequence ID" value="KAL0923395.1"/>
    <property type="molecule type" value="Genomic_DNA"/>
</dbReference>